<feature type="region of interest" description="Disordered" evidence="1">
    <location>
        <begin position="38"/>
        <end position="67"/>
    </location>
</feature>
<dbReference type="EMBL" id="BSOZ01000066">
    <property type="protein sequence ID" value="GLS05815.1"/>
    <property type="molecule type" value="Genomic_DNA"/>
</dbReference>
<dbReference type="Proteomes" id="UP001156836">
    <property type="component" value="Unassembled WGS sequence"/>
</dbReference>
<gene>
    <name evidence="2" type="ORF">GCM10007860_29730</name>
</gene>
<sequence length="153" mass="16664">MFLADGLDVEIDQFLTVDDGDAQLFGLRRIEQHSLHEKGSCTHSYGREPRRANASNPGSVAQQPGDRRRIVRQRVKKRVVVCGISSIGRRIDAKGAGVTRAGCGATRGGCFSAGIHVLGRSVALPSRAARAARYQTVRVRCVYKSITIATFLR</sequence>
<proteinExistence type="predicted"/>
<evidence type="ECO:0000313" key="3">
    <source>
        <dbReference type="Proteomes" id="UP001156836"/>
    </source>
</evidence>
<evidence type="ECO:0000313" key="2">
    <source>
        <dbReference type="EMBL" id="GLS05815.1"/>
    </source>
</evidence>
<organism evidence="2 3">
    <name type="scientific">Chitiniphilus shinanonensis</name>
    <dbReference type="NCBI Taxonomy" id="553088"/>
    <lineage>
        <taxon>Bacteria</taxon>
        <taxon>Pseudomonadati</taxon>
        <taxon>Pseudomonadota</taxon>
        <taxon>Betaproteobacteria</taxon>
        <taxon>Neisseriales</taxon>
        <taxon>Chitinibacteraceae</taxon>
        <taxon>Chitiniphilus</taxon>
    </lineage>
</organism>
<evidence type="ECO:0000256" key="1">
    <source>
        <dbReference type="SAM" id="MobiDB-lite"/>
    </source>
</evidence>
<keyword evidence="3" id="KW-1185">Reference proteome</keyword>
<comment type="caution">
    <text evidence="2">The sequence shown here is derived from an EMBL/GenBank/DDBJ whole genome shotgun (WGS) entry which is preliminary data.</text>
</comment>
<protein>
    <submittedName>
        <fullName evidence="2">Uncharacterized protein</fullName>
    </submittedName>
</protein>
<feature type="compositionally biased region" description="Polar residues" evidence="1">
    <location>
        <begin position="53"/>
        <end position="62"/>
    </location>
</feature>
<feature type="compositionally biased region" description="Basic and acidic residues" evidence="1">
    <location>
        <begin position="38"/>
        <end position="51"/>
    </location>
</feature>
<name>A0ABQ6BUZ4_9NEIS</name>
<accession>A0ABQ6BUZ4</accession>
<reference evidence="3" key="1">
    <citation type="journal article" date="2019" name="Int. J. Syst. Evol. Microbiol.">
        <title>The Global Catalogue of Microorganisms (GCM) 10K type strain sequencing project: providing services to taxonomists for standard genome sequencing and annotation.</title>
        <authorList>
            <consortium name="The Broad Institute Genomics Platform"/>
            <consortium name="The Broad Institute Genome Sequencing Center for Infectious Disease"/>
            <person name="Wu L."/>
            <person name="Ma J."/>
        </authorList>
    </citation>
    <scope>NUCLEOTIDE SEQUENCE [LARGE SCALE GENOMIC DNA]</scope>
    <source>
        <strain evidence="3">NBRC 104970</strain>
    </source>
</reference>